<dbReference type="SUPFAM" id="SSF53474">
    <property type="entry name" value="alpha/beta-Hydrolases"/>
    <property type="match status" value="1"/>
</dbReference>
<dbReference type="EMBL" id="JBJGBS010000030">
    <property type="protein sequence ID" value="MFO3705101.1"/>
    <property type="molecule type" value="Genomic_DNA"/>
</dbReference>
<keyword evidence="3" id="KW-0378">Hydrolase</keyword>
<protein>
    <submittedName>
        <fullName evidence="3">Alpha/beta hydrolase</fullName>
    </submittedName>
    <submittedName>
        <fullName evidence="4">Lysophospholipase</fullName>
    </submittedName>
</protein>
<feature type="domain" description="AB hydrolase-1" evidence="2">
    <location>
        <begin position="31"/>
        <end position="255"/>
    </location>
</feature>
<dbReference type="InterPro" id="IPR050261">
    <property type="entry name" value="FrsA_esterase"/>
</dbReference>
<organism evidence="4 5">
    <name type="scientific">Xanthomonas codiaei</name>
    <dbReference type="NCBI Taxonomy" id="56463"/>
    <lineage>
        <taxon>Bacteria</taxon>
        <taxon>Pseudomonadati</taxon>
        <taxon>Pseudomonadota</taxon>
        <taxon>Gammaproteobacteria</taxon>
        <taxon>Lysobacterales</taxon>
        <taxon>Lysobacteraceae</taxon>
        <taxon>Xanthomonas</taxon>
    </lineage>
</organism>
<keyword evidence="6" id="KW-1185">Reference proteome</keyword>
<accession>A0A2S7CRN5</accession>
<reference evidence="4 5" key="1">
    <citation type="submission" date="2016-08" db="EMBL/GenBank/DDBJ databases">
        <authorList>
            <person name="Seilhamer J.J."/>
        </authorList>
    </citation>
    <scope>NUCLEOTIDE SEQUENCE [LARGE SCALE GENOMIC DNA]</scope>
    <source>
        <strain evidence="4 5">CFBP4690</strain>
    </source>
</reference>
<dbReference type="Proteomes" id="UP001637990">
    <property type="component" value="Unassembled WGS sequence"/>
</dbReference>
<comment type="similarity">
    <text evidence="1">Belongs to the AB hydrolase superfamily. FUS2 hydrolase family.</text>
</comment>
<dbReference type="Proteomes" id="UP000237872">
    <property type="component" value="Unassembled WGS sequence"/>
</dbReference>
<dbReference type="EMBL" id="MDEC01000011">
    <property type="protein sequence ID" value="PPU64160.1"/>
    <property type="molecule type" value="Genomic_DNA"/>
</dbReference>
<dbReference type="OrthoDB" id="5416147at2"/>
<evidence type="ECO:0000313" key="3">
    <source>
        <dbReference type="EMBL" id="MFO3705101.1"/>
    </source>
</evidence>
<dbReference type="Gene3D" id="3.40.50.1820">
    <property type="entry name" value="alpha/beta hydrolase"/>
    <property type="match status" value="1"/>
</dbReference>
<evidence type="ECO:0000313" key="5">
    <source>
        <dbReference type="Proteomes" id="UP000237872"/>
    </source>
</evidence>
<dbReference type="InterPro" id="IPR029058">
    <property type="entry name" value="AB_hydrolase_fold"/>
</dbReference>
<evidence type="ECO:0000259" key="2">
    <source>
        <dbReference type="Pfam" id="PF12697"/>
    </source>
</evidence>
<evidence type="ECO:0000256" key="1">
    <source>
        <dbReference type="ARBA" id="ARBA00038115"/>
    </source>
</evidence>
<comment type="caution">
    <text evidence="4">The sequence shown here is derived from an EMBL/GenBank/DDBJ whole genome shotgun (WGS) entry which is preliminary data.</text>
</comment>
<sequence length="285" mass="30394">MPHSDSPDLKPGNAARWHWRTATPARRELALLYLHGFSASPGEAGALPEQMADALDANGYVHRWPGHGQRAADAMAGLTPAAMQASALQALDQAQRMGERVAIVGSSLGGTLALWLAAQRPEQVAAVVAWSPGIRPVNAGLLDRLCQPQLPVTDPYPRTEAVRACWSDTIHPDGFRTLRGLFKLFAASPPWPQVRCPVMLGYYRAPNGEQDPISSVPAMLAMFQALGTAPARRQAIAFASGAHAIGSPHKSPIAEQVAQTSVQFLRQQLGSDGYADQAGSADSRD</sequence>
<evidence type="ECO:0000313" key="6">
    <source>
        <dbReference type="Proteomes" id="UP001637990"/>
    </source>
</evidence>
<dbReference type="GO" id="GO:0016787">
    <property type="term" value="F:hydrolase activity"/>
    <property type="evidence" value="ECO:0007669"/>
    <property type="project" value="UniProtKB-KW"/>
</dbReference>
<evidence type="ECO:0000313" key="4">
    <source>
        <dbReference type="EMBL" id="PPU64160.1"/>
    </source>
</evidence>
<gene>
    <name evidence="3" type="ORF">ACI6Q5_08930</name>
    <name evidence="4" type="ORF">XcodCFBP4690_09685</name>
</gene>
<proteinExistence type="inferred from homology"/>
<dbReference type="Pfam" id="PF12697">
    <property type="entry name" value="Abhydrolase_6"/>
    <property type="match status" value="1"/>
</dbReference>
<reference evidence="3 6" key="2">
    <citation type="submission" date="2024-11" db="EMBL/GenBank/DDBJ databases">
        <title>Genome sequencing of Xanthomonas codiaei.</title>
        <authorList>
            <person name="Studholme D.J."/>
        </authorList>
    </citation>
    <scope>NUCLEOTIDE SEQUENCE [LARGE SCALE GENOMIC DNA]</scope>
    <source>
        <strain evidence="3 6">NCPPB 4350</strain>
    </source>
</reference>
<dbReference type="PANTHER" id="PTHR22946">
    <property type="entry name" value="DIENELACTONE HYDROLASE DOMAIN-CONTAINING PROTEIN-RELATED"/>
    <property type="match status" value="1"/>
</dbReference>
<dbReference type="AlphaFoldDB" id="A0A2S7CRN5"/>
<name>A0A2S7CRN5_9XANT</name>
<dbReference type="RefSeq" id="WP_104540756.1">
    <property type="nucleotide sequence ID" value="NZ_JBJGBS010000030.1"/>
</dbReference>
<dbReference type="InterPro" id="IPR000073">
    <property type="entry name" value="AB_hydrolase_1"/>
</dbReference>